<evidence type="ECO:0000313" key="11">
    <source>
        <dbReference type="Proteomes" id="UP000515220"/>
    </source>
</evidence>
<proteinExistence type="inferred from homology"/>
<keyword evidence="5 9" id="KW-0441">Lipid A biosynthesis</keyword>
<accession>A0A6S6PFQ6</accession>
<dbReference type="PANTHER" id="PTHR30272">
    <property type="entry name" value="3-HYDROXYACYL-[ACYL-CARRIER-PROTEIN] DEHYDRATASE"/>
    <property type="match status" value="1"/>
</dbReference>
<evidence type="ECO:0000256" key="1">
    <source>
        <dbReference type="ARBA" id="ARBA00004496"/>
    </source>
</evidence>
<evidence type="ECO:0000313" key="10">
    <source>
        <dbReference type="EMBL" id="BCI66113.1"/>
    </source>
</evidence>
<dbReference type="CDD" id="cd01288">
    <property type="entry name" value="FabZ"/>
    <property type="match status" value="1"/>
</dbReference>
<dbReference type="InterPro" id="IPR029069">
    <property type="entry name" value="HotDog_dom_sf"/>
</dbReference>
<dbReference type="AlphaFoldDB" id="A0A6S6PFQ6"/>
<dbReference type="GO" id="GO:0005737">
    <property type="term" value="C:cytoplasm"/>
    <property type="evidence" value="ECO:0007669"/>
    <property type="project" value="UniProtKB-SubCell"/>
</dbReference>
<keyword evidence="4 9" id="KW-0444">Lipid biosynthesis</keyword>
<dbReference type="InterPro" id="IPR010084">
    <property type="entry name" value="FabZ"/>
</dbReference>
<evidence type="ECO:0000256" key="8">
    <source>
        <dbReference type="ARBA" id="ARBA00025049"/>
    </source>
</evidence>
<dbReference type="GO" id="GO:0009245">
    <property type="term" value="P:lipid A biosynthetic process"/>
    <property type="evidence" value="ECO:0007669"/>
    <property type="project" value="UniProtKB-UniRule"/>
</dbReference>
<evidence type="ECO:0000256" key="2">
    <source>
        <dbReference type="ARBA" id="ARBA00009174"/>
    </source>
</evidence>
<protein>
    <recommendedName>
        <fullName evidence="9">3-hydroxyacyl-[acyl-carrier-protein] dehydratase FabZ</fullName>
        <ecNumber evidence="9">4.2.1.59</ecNumber>
    </recommendedName>
    <alternativeName>
        <fullName evidence="9">(3R)-hydroxymyristoyl-[acyl-carrier-protein] dehydratase</fullName>
        <shortName evidence="9">(3R)-hydroxymyristoyl-ACP dehydrase</shortName>
    </alternativeName>
    <alternativeName>
        <fullName evidence="9">Beta-hydroxyacyl-ACP dehydratase</fullName>
    </alternativeName>
</protein>
<comment type="subcellular location">
    <subcellularLocation>
        <location evidence="1 9">Cytoplasm</location>
    </subcellularLocation>
</comment>
<evidence type="ECO:0000256" key="3">
    <source>
        <dbReference type="ARBA" id="ARBA00022490"/>
    </source>
</evidence>
<dbReference type="SUPFAM" id="SSF54637">
    <property type="entry name" value="Thioesterase/thiol ester dehydrase-isomerase"/>
    <property type="match status" value="1"/>
</dbReference>
<feature type="active site" evidence="9">
    <location>
        <position position="69"/>
    </location>
</feature>
<dbReference type="GO" id="GO:0006633">
    <property type="term" value="P:fatty acid biosynthetic process"/>
    <property type="evidence" value="ECO:0007669"/>
    <property type="project" value="UniProtKB-UniRule"/>
</dbReference>
<dbReference type="GO" id="GO:0016020">
    <property type="term" value="C:membrane"/>
    <property type="evidence" value="ECO:0007669"/>
    <property type="project" value="GOC"/>
</dbReference>
<dbReference type="EC" id="4.2.1.59" evidence="9"/>
<dbReference type="GO" id="GO:0019171">
    <property type="term" value="F:(3R)-hydroxyacyl-[acyl-carrier-protein] dehydratase activity"/>
    <property type="evidence" value="ECO:0007669"/>
    <property type="project" value="UniProtKB-EC"/>
</dbReference>
<evidence type="ECO:0000256" key="6">
    <source>
        <dbReference type="ARBA" id="ARBA00023098"/>
    </source>
</evidence>
<organism evidence="10 11">
    <name type="scientific">Acetobacter aceti</name>
    <dbReference type="NCBI Taxonomy" id="435"/>
    <lineage>
        <taxon>Bacteria</taxon>
        <taxon>Pseudomonadati</taxon>
        <taxon>Pseudomonadota</taxon>
        <taxon>Alphaproteobacteria</taxon>
        <taxon>Acetobacterales</taxon>
        <taxon>Acetobacteraceae</taxon>
        <taxon>Acetobacter</taxon>
        <taxon>Acetobacter subgen. Acetobacter</taxon>
    </lineage>
</organism>
<dbReference type="HAMAP" id="MF_00406">
    <property type="entry name" value="FabZ"/>
    <property type="match status" value="1"/>
</dbReference>
<gene>
    <name evidence="9 10" type="primary">fabZ</name>
    <name evidence="10" type="ORF">AAJCM20276_07370</name>
</gene>
<keyword evidence="6 9" id="KW-0443">Lipid metabolism</keyword>
<comment type="catalytic activity">
    <reaction evidence="9">
        <text>a (3R)-hydroxyacyl-[ACP] = a (2E)-enoyl-[ACP] + H2O</text>
        <dbReference type="Rhea" id="RHEA:13097"/>
        <dbReference type="Rhea" id="RHEA-COMP:9925"/>
        <dbReference type="Rhea" id="RHEA-COMP:9945"/>
        <dbReference type="ChEBI" id="CHEBI:15377"/>
        <dbReference type="ChEBI" id="CHEBI:78784"/>
        <dbReference type="ChEBI" id="CHEBI:78827"/>
        <dbReference type="EC" id="4.2.1.59"/>
    </reaction>
</comment>
<dbReference type="EMBL" id="AP023326">
    <property type="protein sequence ID" value="BCI66113.1"/>
    <property type="molecule type" value="Genomic_DNA"/>
</dbReference>
<dbReference type="FunFam" id="3.10.129.10:FF:000001">
    <property type="entry name" value="3-hydroxyacyl-[acyl-carrier-protein] dehydratase FabZ"/>
    <property type="match status" value="1"/>
</dbReference>
<reference evidence="10 11" key="1">
    <citation type="submission" date="2020-07" db="EMBL/GenBank/DDBJ databases">
        <title>Complete Genome Sequence of an acetic acid bacterium, Acetobacter aceti JCM20276.</title>
        <authorList>
            <person name="Hirose Y."/>
            <person name="Mihara H."/>
        </authorList>
    </citation>
    <scope>NUCLEOTIDE SEQUENCE [LARGE SCALE GENOMIC DNA]</scope>
    <source>
        <strain evidence="10 11">JCM20276</strain>
    </source>
</reference>
<dbReference type="Gene3D" id="3.10.129.10">
    <property type="entry name" value="Hotdog Thioesterase"/>
    <property type="match status" value="1"/>
</dbReference>
<dbReference type="NCBIfam" id="TIGR01750">
    <property type="entry name" value="fabZ"/>
    <property type="match status" value="1"/>
</dbReference>
<evidence type="ECO:0000256" key="7">
    <source>
        <dbReference type="ARBA" id="ARBA00023239"/>
    </source>
</evidence>
<name>A0A6S6PFQ6_ACEAC</name>
<keyword evidence="7 9" id="KW-0456">Lyase</keyword>
<dbReference type="Pfam" id="PF07977">
    <property type="entry name" value="FabA"/>
    <property type="match status" value="1"/>
</dbReference>
<keyword evidence="3 9" id="KW-0963">Cytoplasm</keyword>
<evidence type="ECO:0000256" key="9">
    <source>
        <dbReference type="HAMAP-Rule" id="MF_00406"/>
    </source>
</evidence>
<sequence length="164" mass="18232">MRDVDQKPETQAPAKESTHIEAVDVMRIMEAIPHRYPFLLIDRMVDVELGASAVGVKNVSVNEPFFQGHFPARPVMPGVLIVEAMAQTAATLVVLTLGKAFEGKLVYFMTIENAKFRRPVGPGDQLRIHVEKERQRANVWKFKGVARVEGVAVAEATFSAMIME</sequence>
<evidence type="ECO:0000256" key="5">
    <source>
        <dbReference type="ARBA" id="ARBA00022556"/>
    </source>
</evidence>
<dbReference type="InterPro" id="IPR013114">
    <property type="entry name" value="FabA_FabZ"/>
</dbReference>
<dbReference type="Proteomes" id="UP000515220">
    <property type="component" value="Chromosome"/>
</dbReference>
<comment type="function">
    <text evidence="8 9">Involved in unsaturated fatty acids biosynthesis. Catalyzes the dehydration of short chain beta-hydroxyacyl-ACPs and long chain saturated and unsaturated beta-hydroxyacyl-ACPs.</text>
</comment>
<comment type="similarity">
    <text evidence="2 9">Belongs to the thioester dehydratase family. FabZ subfamily.</text>
</comment>
<dbReference type="NCBIfam" id="NF000582">
    <property type="entry name" value="PRK00006.1"/>
    <property type="match status" value="1"/>
</dbReference>
<dbReference type="PANTHER" id="PTHR30272:SF1">
    <property type="entry name" value="3-HYDROXYACYL-[ACYL-CARRIER-PROTEIN] DEHYDRATASE"/>
    <property type="match status" value="1"/>
</dbReference>
<evidence type="ECO:0000256" key="4">
    <source>
        <dbReference type="ARBA" id="ARBA00022516"/>
    </source>
</evidence>